<dbReference type="Proteomes" id="UP000182680">
    <property type="component" value="Unassembled WGS sequence"/>
</dbReference>
<sequence length="142" mass="15324">MKKHFSALLLVAAILTANLATGAIASGKKIDEPMQAAITWLSLADAVKAQDRWNQAAGAFKAGIELQDWETTLPKARQPLGAVKQRKHLATEATTALPGVPDGEYAIMGFQTEFANKKSATEILVLQKEADGAWRTVGYFIQ</sequence>
<dbReference type="AlphaFoldDB" id="A0AA94HSJ0"/>
<evidence type="ECO:0000313" key="3">
    <source>
        <dbReference type="Proteomes" id="UP000182680"/>
    </source>
</evidence>
<feature type="chain" id="PRO_5041668832" description="DUF4019 domain-containing protein" evidence="1">
    <location>
        <begin position="23"/>
        <end position="142"/>
    </location>
</feature>
<name>A0AA94HSJ0_DESDE</name>
<feature type="signal peptide" evidence="1">
    <location>
        <begin position="1"/>
        <end position="22"/>
    </location>
</feature>
<evidence type="ECO:0000256" key="1">
    <source>
        <dbReference type="SAM" id="SignalP"/>
    </source>
</evidence>
<accession>A0AA94HSJ0</accession>
<dbReference type="InterPro" id="IPR025091">
    <property type="entry name" value="DUF4019"/>
</dbReference>
<dbReference type="RefSeq" id="WP_072311753.1">
    <property type="nucleotide sequence ID" value="NZ_FPIW01000018.1"/>
</dbReference>
<protein>
    <recommendedName>
        <fullName evidence="4">DUF4019 domain-containing protein</fullName>
    </recommendedName>
</protein>
<reference evidence="3" key="1">
    <citation type="submission" date="2016-11" db="EMBL/GenBank/DDBJ databases">
        <authorList>
            <person name="Jaros S."/>
            <person name="Januszkiewicz K."/>
            <person name="Wedrychowicz H."/>
        </authorList>
    </citation>
    <scope>NUCLEOTIDE SEQUENCE [LARGE SCALE GENOMIC DNA]</scope>
    <source>
        <strain evidence="3">DSM 7057</strain>
    </source>
</reference>
<evidence type="ECO:0000313" key="2">
    <source>
        <dbReference type="EMBL" id="SFW44455.1"/>
    </source>
</evidence>
<keyword evidence="1" id="KW-0732">Signal</keyword>
<dbReference type="Pfam" id="PF13211">
    <property type="entry name" value="DUF4019"/>
    <property type="match status" value="1"/>
</dbReference>
<organism evidence="2 3">
    <name type="scientific">Desulfovibrio desulfuricans</name>
    <dbReference type="NCBI Taxonomy" id="876"/>
    <lineage>
        <taxon>Bacteria</taxon>
        <taxon>Pseudomonadati</taxon>
        <taxon>Thermodesulfobacteriota</taxon>
        <taxon>Desulfovibrionia</taxon>
        <taxon>Desulfovibrionales</taxon>
        <taxon>Desulfovibrionaceae</taxon>
        <taxon>Desulfovibrio</taxon>
    </lineage>
</organism>
<proteinExistence type="predicted"/>
<dbReference type="EMBL" id="FPIW01000018">
    <property type="protein sequence ID" value="SFW44455.1"/>
    <property type="molecule type" value="Genomic_DNA"/>
</dbReference>
<evidence type="ECO:0008006" key="4">
    <source>
        <dbReference type="Google" id="ProtNLM"/>
    </source>
</evidence>
<gene>
    <name evidence="2" type="ORF">SAMN02910291_01320</name>
</gene>
<comment type="caution">
    <text evidence="2">The sequence shown here is derived from an EMBL/GenBank/DDBJ whole genome shotgun (WGS) entry which is preliminary data.</text>
</comment>